<evidence type="ECO:0000256" key="1">
    <source>
        <dbReference type="ARBA" id="ARBA00004613"/>
    </source>
</evidence>
<protein>
    <submittedName>
        <fullName evidence="4">Hemolysin-like protein</fullName>
    </submittedName>
</protein>
<organism evidence="4 5">
    <name type="scientific">Phaeobacter gallaeciensis</name>
    <dbReference type="NCBI Taxonomy" id="60890"/>
    <lineage>
        <taxon>Bacteria</taxon>
        <taxon>Pseudomonadati</taxon>
        <taxon>Pseudomonadota</taxon>
        <taxon>Alphaproteobacteria</taxon>
        <taxon>Rhodobacterales</taxon>
        <taxon>Roseobacteraceae</taxon>
        <taxon>Phaeobacter</taxon>
    </lineage>
</organism>
<dbReference type="Gene3D" id="2.150.10.10">
    <property type="entry name" value="Serralysin-like metalloprotease, C-terminal"/>
    <property type="match status" value="3"/>
</dbReference>
<evidence type="ECO:0000313" key="5">
    <source>
        <dbReference type="Proteomes" id="UP000217545"/>
    </source>
</evidence>
<keyword evidence="2" id="KW-0964">Secreted</keyword>
<dbReference type="PANTHER" id="PTHR38340">
    <property type="entry name" value="S-LAYER PROTEIN"/>
    <property type="match status" value="1"/>
</dbReference>
<accession>A0AAC9ZDZ8</accession>
<dbReference type="InterPro" id="IPR001343">
    <property type="entry name" value="Hemolysn_Ca-bd"/>
</dbReference>
<geneLocation type="plasmid" evidence="5">
    <name>pp63_e</name>
</geneLocation>
<dbReference type="RefSeq" id="WP_096753145.1">
    <property type="nucleotide sequence ID" value="NZ_CP010789.1"/>
</dbReference>
<dbReference type="EMBL" id="CP010789">
    <property type="protein sequence ID" value="ATF08248.1"/>
    <property type="molecule type" value="Genomic_DNA"/>
</dbReference>
<dbReference type="SUPFAM" id="SSF51120">
    <property type="entry name" value="beta-Roll"/>
    <property type="match status" value="2"/>
</dbReference>
<evidence type="ECO:0000256" key="2">
    <source>
        <dbReference type="ARBA" id="ARBA00022525"/>
    </source>
</evidence>
<gene>
    <name evidence="4" type="ORF">PhaeoP63_04217</name>
</gene>
<dbReference type="Proteomes" id="UP000217545">
    <property type="component" value="Plasmid pP63_e"/>
</dbReference>
<name>A0AAC9ZDZ8_9RHOB</name>
<reference evidence="4 5" key="1">
    <citation type="journal article" date="2017" name="Front. Microbiol.">
        <title>Phaeobacter piscinae sp. nov., a species of the Roseobacter group and potential aquaculture probiont.</title>
        <authorList>
            <person name="Sonnenschein E.C."/>
            <person name="Phippen C.B.W."/>
            <person name="Nielsen K.F."/>
            <person name="Mateiu R.V."/>
            <person name="Melchiorsen J."/>
            <person name="Gram L."/>
            <person name="Overmann J."/>
            <person name="Freese H.M."/>
        </authorList>
    </citation>
    <scope>NUCLEOTIDE SEQUENCE [LARGE SCALE GENOMIC DNA]</scope>
    <source>
        <strain evidence="4 5">P63</strain>
    </source>
</reference>
<dbReference type="PROSITE" id="PS00330">
    <property type="entry name" value="HEMOLYSIN_CALCIUM"/>
    <property type="match status" value="4"/>
</dbReference>
<dbReference type="GO" id="GO:0005509">
    <property type="term" value="F:calcium ion binding"/>
    <property type="evidence" value="ECO:0007669"/>
    <property type="project" value="InterPro"/>
</dbReference>
<comment type="subcellular location">
    <subcellularLocation>
        <location evidence="1">Secreted</location>
    </subcellularLocation>
</comment>
<sequence length="518" mass="50884">MANITLDAGVTLVSGTENDDAVTADRALDFATGEDMVGNGGADTLTLNNNALAALFGNTDDVLSYDADTDTWTIDDDDQNGDDVLLTEGFTTVTFSDGVTLEAGVASSGVSELGATSGNALDAQDAVAYDWTGSALSNDTTALGDFNTLVSINGVAAATAGTSLDIDDGTFAIAGTSITFTATEDAIAAQGNVGDTASFSYEAVIADADGNQQTVTLNYTATVALTAGDDTWVASEGNADQNETATAGGDDTFTGDAQVNIIVAAAGNDTLTGGDGADNLTGGAGNDLILGENGDDSNLDGGTGNNVIRGGNGDDTIVVTGATATDSNVLGGGAGEDNITGGLGNDTIFGGNGDDGTLSGGGGNDEINGGNGDDVLTGGAGNDTLKGGDGDDHLIGTSGSNELRGGAGKDDVDGGTNDDVIFSSLGGDDLAGGGGDDTFVLKTGTGTTTIEDFNAGDILNISQIANGNVLDILANAYETSLGGNSMVVITLDADTTVILENTALTDIAATAFSDDALA</sequence>
<dbReference type="InterPro" id="IPR011049">
    <property type="entry name" value="Serralysin-like_metalloprot_C"/>
</dbReference>
<dbReference type="AlphaFoldDB" id="A0AAC9ZDZ8"/>
<dbReference type="GO" id="GO:0005576">
    <property type="term" value="C:extracellular region"/>
    <property type="evidence" value="ECO:0007669"/>
    <property type="project" value="UniProtKB-SubCell"/>
</dbReference>
<evidence type="ECO:0000256" key="3">
    <source>
        <dbReference type="SAM" id="MobiDB-lite"/>
    </source>
</evidence>
<feature type="region of interest" description="Disordered" evidence="3">
    <location>
        <begin position="291"/>
        <end position="311"/>
    </location>
</feature>
<proteinExistence type="predicted"/>
<dbReference type="InterPro" id="IPR018511">
    <property type="entry name" value="Hemolysin-typ_Ca-bd_CS"/>
</dbReference>
<evidence type="ECO:0000313" key="4">
    <source>
        <dbReference type="EMBL" id="ATF08248.1"/>
    </source>
</evidence>
<keyword evidence="4" id="KW-0614">Plasmid</keyword>
<feature type="region of interest" description="Disordered" evidence="3">
    <location>
        <begin position="350"/>
        <end position="415"/>
    </location>
</feature>
<dbReference type="PRINTS" id="PR00313">
    <property type="entry name" value="CABNDNGRPT"/>
</dbReference>
<dbReference type="PANTHER" id="PTHR38340:SF1">
    <property type="entry name" value="S-LAYER PROTEIN"/>
    <property type="match status" value="1"/>
</dbReference>
<feature type="compositionally biased region" description="Gly residues" evidence="3">
    <location>
        <begin position="350"/>
        <end position="372"/>
    </location>
</feature>
<dbReference type="InterPro" id="IPR050557">
    <property type="entry name" value="RTX_toxin/Mannuronan_C5-epim"/>
</dbReference>
<dbReference type="Pfam" id="PF00353">
    <property type="entry name" value="HemolysinCabind"/>
    <property type="match status" value="5"/>
</dbReference>